<keyword evidence="2" id="KW-1003">Cell membrane</keyword>
<keyword evidence="6 8" id="KW-1133">Transmembrane helix</keyword>
<dbReference type="AlphaFoldDB" id="A0A512IA96"/>
<accession>A0A512IA96</accession>
<dbReference type="PANTHER" id="PTHR33908">
    <property type="entry name" value="MANNOSYLTRANSFERASE YKCB-RELATED"/>
    <property type="match status" value="1"/>
</dbReference>
<evidence type="ECO:0000256" key="2">
    <source>
        <dbReference type="ARBA" id="ARBA00022475"/>
    </source>
</evidence>
<evidence type="ECO:0000256" key="8">
    <source>
        <dbReference type="SAM" id="Phobius"/>
    </source>
</evidence>
<evidence type="ECO:0000256" key="4">
    <source>
        <dbReference type="ARBA" id="ARBA00022679"/>
    </source>
</evidence>
<protein>
    <recommendedName>
        <fullName evidence="9">Glycosyltransferase RgtA/B/C/D-like domain-containing protein</fullName>
    </recommendedName>
</protein>
<dbReference type="RefSeq" id="WP_062736628.1">
    <property type="nucleotide sequence ID" value="NZ_BJZS01000022.1"/>
</dbReference>
<dbReference type="InterPro" id="IPR038731">
    <property type="entry name" value="RgtA/B/C-like"/>
</dbReference>
<feature type="transmembrane region" description="Helical" evidence="8">
    <location>
        <begin position="352"/>
        <end position="370"/>
    </location>
</feature>
<feature type="transmembrane region" description="Helical" evidence="8">
    <location>
        <begin position="262"/>
        <end position="282"/>
    </location>
</feature>
<dbReference type="Proteomes" id="UP000321103">
    <property type="component" value="Unassembled WGS sequence"/>
</dbReference>
<evidence type="ECO:0000256" key="6">
    <source>
        <dbReference type="ARBA" id="ARBA00022989"/>
    </source>
</evidence>
<evidence type="ECO:0000313" key="10">
    <source>
        <dbReference type="EMBL" id="GEO94623.1"/>
    </source>
</evidence>
<evidence type="ECO:0000256" key="5">
    <source>
        <dbReference type="ARBA" id="ARBA00022692"/>
    </source>
</evidence>
<gene>
    <name evidence="10" type="ORF">KTU01_07460</name>
</gene>
<evidence type="ECO:0000259" key="9">
    <source>
        <dbReference type="Pfam" id="PF13231"/>
    </source>
</evidence>
<dbReference type="GO" id="GO:0009103">
    <property type="term" value="P:lipopolysaccharide biosynthetic process"/>
    <property type="evidence" value="ECO:0007669"/>
    <property type="project" value="UniProtKB-ARBA"/>
</dbReference>
<feature type="transmembrane region" description="Helical" evidence="8">
    <location>
        <begin position="109"/>
        <end position="127"/>
    </location>
</feature>
<dbReference type="GO" id="GO:0016763">
    <property type="term" value="F:pentosyltransferase activity"/>
    <property type="evidence" value="ECO:0007669"/>
    <property type="project" value="TreeGrafter"/>
</dbReference>
<evidence type="ECO:0000256" key="7">
    <source>
        <dbReference type="ARBA" id="ARBA00023136"/>
    </source>
</evidence>
<keyword evidence="3" id="KW-0328">Glycosyltransferase</keyword>
<dbReference type="STRING" id="388357.GCA_001580365_03265"/>
<keyword evidence="4" id="KW-0808">Transferase</keyword>
<organism evidence="10 11">
    <name type="scientific">Kocuria turfanensis</name>
    <dbReference type="NCBI Taxonomy" id="388357"/>
    <lineage>
        <taxon>Bacteria</taxon>
        <taxon>Bacillati</taxon>
        <taxon>Actinomycetota</taxon>
        <taxon>Actinomycetes</taxon>
        <taxon>Micrococcales</taxon>
        <taxon>Micrococcaceae</taxon>
        <taxon>Kocuria</taxon>
    </lineage>
</organism>
<keyword evidence="11" id="KW-1185">Reference proteome</keyword>
<feature type="transmembrane region" description="Helical" evidence="8">
    <location>
        <begin position="312"/>
        <end position="331"/>
    </location>
</feature>
<dbReference type="PANTHER" id="PTHR33908:SF11">
    <property type="entry name" value="MEMBRANE PROTEIN"/>
    <property type="match status" value="1"/>
</dbReference>
<feature type="transmembrane region" description="Helical" evidence="8">
    <location>
        <begin position="164"/>
        <end position="186"/>
    </location>
</feature>
<keyword evidence="7 8" id="KW-0472">Membrane</keyword>
<name>A0A512IA96_9MICC</name>
<feature type="transmembrane region" description="Helical" evidence="8">
    <location>
        <begin position="198"/>
        <end position="218"/>
    </location>
</feature>
<dbReference type="EMBL" id="BJZS01000022">
    <property type="protein sequence ID" value="GEO94623.1"/>
    <property type="molecule type" value="Genomic_DNA"/>
</dbReference>
<sequence>MALVALGITAVVLGVWNLNGAAIYMDDEGTYTAQAFSVLEGRLAPYTYRYDHPPVGWIQLGALAWIPQLLGVGDGTVIGATRYAMVPFFVATALLIYLIARRLELRRPFAVLAVVLFVLSPLSLVYGRQIFLDNIGVPWLLLAFWMVMSPRAALWHHIWAGAFFAVAVLSKETLAVFGPALLVALLNRPTWSNRAFSVMGFLVVGGTVLNFYPLMAILSGELWSRSDHVSLQDAFVFQFLSRAGSGSLWDPASVRAERLQSWLYYDQYLITAGVVAGIVCLLQRRTVWIPVALATFAVPVVVGQGYLPGMYIIGALPFLALAVGAGLETLWERLEKYTATLAAQGQVWARRAGVACIVVGLLPVAHTQWFEQDRRLLTRQVNTDWASALEWVQGNVPKEDTVLVPYVMWQDLIATDGRNDPWSVVATEKADLDPQFLVEHPGGWKEIEWVVVGPSTDETIDGLDLGTVRQALDHSVPVHTVGEWSVHHVQRD</sequence>
<reference evidence="10 11" key="1">
    <citation type="submission" date="2019-07" db="EMBL/GenBank/DDBJ databases">
        <title>Whole genome shotgun sequence of Kocuria turfanensis NBRC 107627.</title>
        <authorList>
            <person name="Hosoyama A."/>
            <person name="Uohara A."/>
            <person name="Ohji S."/>
            <person name="Ichikawa N."/>
        </authorList>
    </citation>
    <scope>NUCLEOTIDE SEQUENCE [LARGE SCALE GENOMIC DNA]</scope>
    <source>
        <strain evidence="10 11">NBRC 107627</strain>
    </source>
</reference>
<comment type="subcellular location">
    <subcellularLocation>
        <location evidence="1">Cell membrane</location>
        <topology evidence="1">Multi-pass membrane protein</topology>
    </subcellularLocation>
</comment>
<evidence type="ECO:0000313" key="11">
    <source>
        <dbReference type="Proteomes" id="UP000321103"/>
    </source>
</evidence>
<dbReference type="InterPro" id="IPR050297">
    <property type="entry name" value="LipidA_mod_glycosyltrf_83"/>
</dbReference>
<proteinExistence type="predicted"/>
<keyword evidence="5 8" id="KW-0812">Transmembrane</keyword>
<evidence type="ECO:0000256" key="1">
    <source>
        <dbReference type="ARBA" id="ARBA00004651"/>
    </source>
</evidence>
<dbReference type="Pfam" id="PF13231">
    <property type="entry name" value="PMT_2"/>
    <property type="match status" value="1"/>
</dbReference>
<feature type="transmembrane region" description="Helical" evidence="8">
    <location>
        <begin position="84"/>
        <end position="103"/>
    </location>
</feature>
<dbReference type="GO" id="GO:0005886">
    <property type="term" value="C:plasma membrane"/>
    <property type="evidence" value="ECO:0007669"/>
    <property type="project" value="UniProtKB-SubCell"/>
</dbReference>
<feature type="domain" description="Glycosyltransferase RgtA/B/C/D-like" evidence="9">
    <location>
        <begin position="82"/>
        <end position="203"/>
    </location>
</feature>
<evidence type="ECO:0000256" key="3">
    <source>
        <dbReference type="ARBA" id="ARBA00022676"/>
    </source>
</evidence>
<comment type="caution">
    <text evidence="10">The sequence shown here is derived from an EMBL/GenBank/DDBJ whole genome shotgun (WGS) entry which is preliminary data.</text>
</comment>
<feature type="transmembrane region" description="Helical" evidence="8">
    <location>
        <begin position="287"/>
        <end position="306"/>
    </location>
</feature>